<dbReference type="AlphaFoldDB" id="A0A955L3Z0"/>
<reference evidence="2" key="2">
    <citation type="journal article" date="2021" name="Microbiome">
        <title>Successional dynamics and alternative stable states in a saline activated sludge microbial community over 9 years.</title>
        <authorList>
            <person name="Wang Y."/>
            <person name="Ye J."/>
            <person name="Ju F."/>
            <person name="Liu L."/>
            <person name="Boyd J.A."/>
            <person name="Deng Y."/>
            <person name="Parks D.H."/>
            <person name="Jiang X."/>
            <person name="Yin X."/>
            <person name="Woodcroft B.J."/>
            <person name="Tyson G.W."/>
            <person name="Hugenholtz P."/>
            <person name="Polz M.F."/>
            <person name="Zhang T."/>
        </authorList>
    </citation>
    <scope>NUCLEOTIDE SEQUENCE</scope>
    <source>
        <strain evidence="2">HKST-UBA10</strain>
    </source>
</reference>
<gene>
    <name evidence="2" type="ORF">KC660_03910</name>
</gene>
<proteinExistence type="predicted"/>
<feature type="transmembrane region" description="Helical" evidence="1">
    <location>
        <begin position="12"/>
        <end position="32"/>
    </location>
</feature>
<evidence type="ECO:0000313" key="2">
    <source>
        <dbReference type="EMBL" id="MCA9382525.1"/>
    </source>
</evidence>
<accession>A0A955L3Z0</accession>
<evidence type="ECO:0000256" key="1">
    <source>
        <dbReference type="SAM" id="Phobius"/>
    </source>
</evidence>
<evidence type="ECO:0000313" key="3">
    <source>
        <dbReference type="Proteomes" id="UP000782843"/>
    </source>
</evidence>
<keyword evidence="1" id="KW-0812">Transmembrane</keyword>
<keyword evidence="1" id="KW-0472">Membrane</keyword>
<organism evidence="2 3">
    <name type="scientific">Candidatus Dojkabacteria bacterium</name>
    <dbReference type="NCBI Taxonomy" id="2099670"/>
    <lineage>
        <taxon>Bacteria</taxon>
        <taxon>Candidatus Dojkabacteria</taxon>
    </lineage>
</organism>
<name>A0A955L3Z0_9BACT</name>
<reference evidence="2" key="1">
    <citation type="submission" date="2020-04" db="EMBL/GenBank/DDBJ databases">
        <authorList>
            <person name="Zhang T."/>
        </authorList>
    </citation>
    <scope>NUCLEOTIDE SEQUENCE</scope>
    <source>
        <strain evidence="2">HKST-UBA10</strain>
    </source>
</reference>
<sequence>MEIKEKLPAYLPTIITIVVLVFLVLLDIFMVVRSKSQLSYYDDFLKTNSFPVAGISSIKKADAEKVFNQVDSRILYINYKNNLKAIRYSPKKDPFSTNYSEAALIAELEKLYGDK</sequence>
<comment type="caution">
    <text evidence="2">The sequence shown here is derived from an EMBL/GenBank/DDBJ whole genome shotgun (WGS) entry which is preliminary data.</text>
</comment>
<protein>
    <submittedName>
        <fullName evidence="2">Uncharacterized protein</fullName>
    </submittedName>
</protein>
<dbReference type="EMBL" id="JAGQLG010000156">
    <property type="protein sequence ID" value="MCA9382525.1"/>
    <property type="molecule type" value="Genomic_DNA"/>
</dbReference>
<dbReference type="Proteomes" id="UP000782843">
    <property type="component" value="Unassembled WGS sequence"/>
</dbReference>
<keyword evidence="1" id="KW-1133">Transmembrane helix</keyword>